<protein>
    <submittedName>
        <fullName evidence="1">Uncharacterized protein</fullName>
    </submittedName>
</protein>
<sequence>MTLSNARAQFITLPNELLQLICSFVDVCFVFPGEKRDIYAVLAQTNSRLRSFALPFYFSKINVPKFNISARTKFVQNAGYIDAVRLGSRDFARCRRKIAYRCKNLLPLPGLRELICMDRGVDYLWLLRLAKHSKYQSRLQHISLCCTSRIPIFGSQPYIAYRRLSPASVNACFPNLRILSLYHTRTEVMEIFSIIQTAPSLCEVTYRPRIPKQILLGHLIPLVLGDSSFGIQDPALPAFHWPADYTWRNVAFVDLAFVRKPVESPRGNFPKYNLVSLSLGQRTFGDEETNDLMEILEGFPSQPGLEDIEELCLGIAFYLNNLTFGNFMFRMANSLQLWPCLRRFAFAGDLACCSWSSFNSRDIPILDYIAALGADDEKLLTIEDPERFLQYIADEYRDFVSEMLEILGLPEDAELDPSIELMPLWEVRHEVEVSVAVCEMAKLCPTLEEFVWYIDHLESLEKSSSWHWKVHRKRDGSVDRVLGSLFWPDSCRPVFPPFGDYALVGEERKSAENHGWPKSAFRQS</sequence>
<organism evidence="1 2">
    <name type="scientific">Gymnopus androsaceus JB14</name>
    <dbReference type="NCBI Taxonomy" id="1447944"/>
    <lineage>
        <taxon>Eukaryota</taxon>
        <taxon>Fungi</taxon>
        <taxon>Dikarya</taxon>
        <taxon>Basidiomycota</taxon>
        <taxon>Agaricomycotina</taxon>
        <taxon>Agaricomycetes</taxon>
        <taxon>Agaricomycetidae</taxon>
        <taxon>Agaricales</taxon>
        <taxon>Marasmiineae</taxon>
        <taxon>Omphalotaceae</taxon>
        <taxon>Gymnopus</taxon>
    </lineage>
</organism>
<evidence type="ECO:0000313" key="1">
    <source>
        <dbReference type="EMBL" id="KAE9392772.1"/>
    </source>
</evidence>
<accession>A0A6A4H3M4</accession>
<evidence type="ECO:0000313" key="2">
    <source>
        <dbReference type="Proteomes" id="UP000799118"/>
    </source>
</evidence>
<reference evidence="1" key="1">
    <citation type="journal article" date="2019" name="Environ. Microbiol.">
        <title>Fungal ecological strategies reflected in gene transcription - a case study of two litter decomposers.</title>
        <authorList>
            <person name="Barbi F."/>
            <person name="Kohler A."/>
            <person name="Barry K."/>
            <person name="Baskaran P."/>
            <person name="Daum C."/>
            <person name="Fauchery L."/>
            <person name="Ihrmark K."/>
            <person name="Kuo A."/>
            <person name="LaButti K."/>
            <person name="Lipzen A."/>
            <person name="Morin E."/>
            <person name="Grigoriev I.V."/>
            <person name="Henrissat B."/>
            <person name="Lindahl B."/>
            <person name="Martin F."/>
        </authorList>
    </citation>
    <scope>NUCLEOTIDE SEQUENCE</scope>
    <source>
        <strain evidence="1">JB14</strain>
    </source>
</reference>
<dbReference type="EMBL" id="ML769588">
    <property type="protein sequence ID" value="KAE9392772.1"/>
    <property type="molecule type" value="Genomic_DNA"/>
</dbReference>
<dbReference type="OrthoDB" id="2780168at2759"/>
<proteinExistence type="predicted"/>
<keyword evidence="2" id="KW-1185">Reference proteome</keyword>
<dbReference type="Proteomes" id="UP000799118">
    <property type="component" value="Unassembled WGS sequence"/>
</dbReference>
<dbReference type="AlphaFoldDB" id="A0A6A4H3M4"/>
<name>A0A6A4H3M4_9AGAR</name>
<gene>
    <name evidence="1" type="ORF">BT96DRAFT_1023399</name>
</gene>